<dbReference type="HOGENOM" id="CLU_1592252_0_0_5"/>
<name>E0TBF1_PARBH</name>
<reference evidence="1 2" key="2">
    <citation type="journal article" date="2011" name="J. Bacteriol.">
        <title>Complete genome sequence of strain HTCC2503T of Parvularcula bermudensis, the type species of the order "Parvularculales" in the class Alphaproteobacteria.</title>
        <authorList>
            <person name="Oh H.M."/>
            <person name="Kang I."/>
            <person name="Vergin K.L."/>
            <person name="Kang D."/>
            <person name="Rhee K.H."/>
            <person name="Giovannoni S.J."/>
            <person name="Cho J.C."/>
        </authorList>
    </citation>
    <scope>NUCLEOTIDE SEQUENCE [LARGE SCALE GENOMIC DNA]</scope>
    <source>
        <strain evidence="2">ATCC BAA-594 / HTCC2503 / KCTC 12087</strain>
    </source>
</reference>
<gene>
    <name evidence="1" type="ordered locus">PB2503_08464</name>
</gene>
<keyword evidence="2" id="KW-1185">Reference proteome</keyword>
<accession>E0TBF1</accession>
<evidence type="ECO:0008006" key="3">
    <source>
        <dbReference type="Google" id="ProtNLM"/>
    </source>
</evidence>
<protein>
    <recommendedName>
        <fullName evidence="3">HEAT repeat domain-containing protein</fullName>
    </recommendedName>
</protein>
<dbReference type="eggNOG" id="ENOG5032XWM">
    <property type="taxonomic scope" value="Bacteria"/>
</dbReference>
<dbReference type="AlphaFoldDB" id="E0TBF1"/>
<evidence type="ECO:0000313" key="1">
    <source>
        <dbReference type="EMBL" id="ADM09748.1"/>
    </source>
</evidence>
<dbReference type="Proteomes" id="UP000001302">
    <property type="component" value="Chromosome"/>
</dbReference>
<dbReference type="KEGG" id="pbr:PB2503_08464"/>
<reference evidence="2" key="1">
    <citation type="submission" date="2010-08" db="EMBL/GenBank/DDBJ databases">
        <title>Genome sequence of Parvularcula bermudensis HTCC2503.</title>
        <authorList>
            <person name="Kang D.-M."/>
            <person name="Oh H.-M."/>
            <person name="Cho J.-C."/>
        </authorList>
    </citation>
    <scope>NUCLEOTIDE SEQUENCE [LARGE SCALE GENOMIC DNA]</scope>
    <source>
        <strain evidence="2">ATCC BAA-594 / HTCC2503 / KCTC 12087</strain>
    </source>
</reference>
<organism evidence="1 2">
    <name type="scientific">Parvularcula bermudensis (strain ATCC BAA-594 / HTCC2503 / KCTC 12087)</name>
    <dbReference type="NCBI Taxonomy" id="314260"/>
    <lineage>
        <taxon>Bacteria</taxon>
        <taxon>Pseudomonadati</taxon>
        <taxon>Pseudomonadota</taxon>
        <taxon>Alphaproteobacteria</taxon>
        <taxon>Parvularculales</taxon>
        <taxon>Parvularculaceae</taxon>
        <taxon>Parvularcula</taxon>
    </lineage>
</organism>
<dbReference type="EMBL" id="CP002156">
    <property type="protein sequence ID" value="ADM09748.1"/>
    <property type="molecule type" value="Genomic_DNA"/>
</dbReference>
<evidence type="ECO:0000313" key="2">
    <source>
        <dbReference type="Proteomes" id="UP000001302"/>
    </source>
</evidence>
<proteinExistence type="predicted"/>
<sequence>MSETADRFREREGFLQAVLLLVADEHRMISEGATWVLKSELEKGACLDRALMARLIADLDKLTAWQAKLHICQIVGHFVVPEGDRETLRRWLIGLLDADRPFLRAWALDGLCTLPDTPVEMFLDRLEQDDAASVRARVRKIKQRIERRGPKRS</sequence>